<gene>
    <name evidence="2" type="ORF">CHS0354_017496</name>
</gene>
<dbReference type="AlphaFoldDB" id="A0AAE0TIB5"/>
<reference evidence="2" key="3">
    <citation type="submission" date="2023-05" db="EMBL/GenBank/DDBJ databases">
        <authorList>
            <person name="Smith C.H."/>
        </authorList>
    </citation>
    <scope>NUCLEOTIDE SEQUENCE</scope>
    <source>
        <strain evidence="2">CHS0354</strain>
        <tissue evidence="2">Mantle</tissue>
    </source>
</reference>
<accession>A0AAE0TIB5</accession>
<protein>
    <submittedName>
        <fullName evidence="2">Uncharacterized protein</fullName>
    </submittedName>
</protein>
<feature type="compositionally biased region" description="Polar residues" evidence="1">
    <location>
        <begin position="19"/>
        <end position="30"/>
    </location>
</feature>
<reference evidence="2" key="2">
    <citation type="journal article" date="2021" name="Genome Biol. Evol.">
        <title>Developing a high-quality reference genome for a parasitic bivalve with doubly uniparental inheritance (Bivalvia: Unionida).</title>
        <authorList>
            <person name="Smith C.H."/>
        </authorList>
    </citation>
    <scope>NUCLEOTIDE SEQUENCE</scope>
    <source>
        <strain evidence="2">CHS0354</strain>
        <tissue evidence="2">Mantle</tissue>
    </source>
</reference>
<keyword evidence="3" id="KW-1185">Reference proteome</keyword>
<sequence length="128" mass="14329">MEVDQSSMQISIKEGAKDYTTNRNKTNYNQAKHEHDNRNIFTPRTTTAATTTATTINLSAPQTTKLAPTTPTQTSLNDNGRKPQGRQNPIKRPALLHAPPRKLNQRAKSPYNTTNLKSGQKPTRRIPH</sequence>
<evidence type="ECO:0000256" key="1">
    <source>
        <dbReference type="SAM" id="MobiDB-lite"/>
    </source>
</evidence>
<evidence type="ECO:0000313" key="3">
    <source>
        <dbReference type="Proteomes" id="UP001195483"/>
    </source>
</evidence>
<name>A0AAE0TIB5_9BIVA</name>
<proteinExistence type="predicted"/>
<feature type="compositionally biased region" description="Polar residues" evidence="1">
    <location>
        <begin position="1"/>
        <end position="10"/>
    </location>
</feature>
<feature type="compositionally biased region" description="Polar residues" evidence="1">
    <location>
        <begin position="106"/>
        <end position="121"/>
    </location>
</feature>
<dbReference type="EMBL" id="JAEAOA010001082">
    <property type="protein sequence ID" value="KAK3610895.1"/>
    <property type="molecule type" value="Genomic_DNA"/>
</dbReference>
<comment type="caution">
    <text evidence="2">The sequence shown here is derived from an EMBL/GenBank/DDBJ whole genome shotgun (WGS) entry which is preliminary data.</text>
</comment>
<evidence type="ECO:0000313" key="2">
    <source>
        <dbReference type="EMBL" id="KAK3610895.1"/>
    </source>
</evidence>
<organism evidence="2 3">
    <name type="scientific">Potamilus streckersoni</name>
    <dbReference type="NCBI Taxonomy" id="2493646"/>
    <lineage>
        <taxon>Eukaryota</taxon>
        <taxon>Metazoa</taxon>
        <taxon>Spiralia</taxon>
        <taxon>Lophotrochozoa</taxon>
        <taxon>Mollusca</taxon>
        <taxon>Bivalvia</taxon>
        <taxon>Autobranchia</taxon>
        <taxon>Heteroconchia</taxon>
        <taxon>Palaeoheterodonta</taxon>
        <taxon>Unionida</taxon>
        <taxon>Unionoidea</taxon>
        <taxon>Unionidae</taxon>
        <taxon>Ambleminae</taxon>
        <taxon>Lampsilini</taxon>
        <taxon>Potamilus</taxon>
    </lineage>
</organism>
<feature type="region of interest" description="Disordered" evidence="1">
    <location>
        <begin position="1"/>
        <end position="128"/>
    </location>
</feature>
<reference evidence="2" key="1">
    <citation type="journal article" date="2021" name="Genome Biol. Evol.">
        <title>A High-Quality Reference Genome for a Parasitic Bivalve with Doubly Uniparental Inheritance (Bivalvia: Unionida).</title>
        <authorList>
            <person name="Smith C.H."/>
        </authorList>
    </citation>
    <scope>NUCLEOTIDE SEQUENCE</scope>
    <source>
        <strain evidence="2">CHS0354</strain>
    </source>
</reference>
<dbReference type="Proteomes" id="UP001195483">
    <property type="component" value="Unassembled WGS sequence"/>
</dbReference>
<feature type="compositionally biased region" description="Low complexity" evidence="1">
    <location>
        <begin position="45"/>
        <end position="74"/>
    </location>
</feature>